<feature type="transmembrane region" description="Helical" evidence="1">
    <location>
        <begin position="393"/>
        <end position="409"/>
    </location>
</feature>
<dbReference type="PANTHER" id="PTHR43849">
    <property type="entry name" value="BLL3936 PROTEIN"/>
    <property type="match status" value="1"/>
</dbReference>
<feature type="transmembrane region" description="Helical" evidence="1">
    <location>
        <begin position="344"/>
        <end position="364"/>
    </location>
</feature>
<feature type="transmembrane region" description="Helical" evidence="1">
    <location>
        <begin position="668"/>
        <end position="689"/>
    </location>
</feature>
<feature type="transmembrane region" description="Helical" evidence="1">
    <location>
        <begin position="57"/>
        <end position="75"/>
    </location>
</feature>
<evidence type="ECO:0000313" key="4">
    <source>
        <dbReference type="Proteomes" id="UP000278143"/>
    </source>
</evidence>
<feature type="transmembrane region" description="Helical" evidence="1">
    <location>
        <begin position="452"/>
        <end position="480"/>
    </location>
</feature>
<dbReference type="EMBL" id="KZ989109">
    <property type="protein sequence ID" value="RKP28299.1"/>
    <property type="molecule type" value="Genomic_DNA"/>
</dbReference>
<feature type="transmembrane region" description="Helical" evidence="1">
    <location>
        <begin position="174"/>
        <end position="192"/>
    </location>
</feature>
<name>A0A4V1J2E7_9FUNG</name>
<feature type="transmembrane region" description="Helical" evidence="1">
    <location>
        <begin position="576"/>
        <end position="595"/>
    </location>
</feature>
<feature type="transmembrane region" description="Helical" evidence="1">
    <location>
        <begin position="601"/>
        <end position="621"/>
    </location>
</feature>
<evidence type="ECO:0000259" key="2">
    <source>
        <dbReference type="Pfam" id="PF06808"/>
    </source>
</evidence>
<dbReference type="AlphaFoldDB" id="A0A4V1J2E7"/>
<dbReference type="Proteomes" id="UP000278143">
    <property type="component" value="Unassembled WGS sequence"/>
</dbReference>
<organism evidence="3 4">
    <name type="scientific">Syncephalis pseudoplumigaleata</name>
    <dbReference type="NCBI Taxonomy" id="1712513"/>
    <lineage>
        <taxon>Eukaryota</taxon>
        <taxon>Fungi</taxon>
        <taxon>Fungi incertae sedis</taxon>
        <taxon>Zoopagomycota</taxon>
        <taxon>Zoopagomycotina</taxon>
        <taxon>Zoopagomycetes</taxon>
        <taxon>Zoopagales</taxon>
        <taxon>Piptocephalidaceae</taxon>
        <taxon>Syncephalis</taxon>
    </lineage>
</organism>
<feature type="transmembrane region" description="Helical" evidence="1">
    <location>
        <begin position="271"/>
        <end position="291"/>
    </location>
</feature>
<protein>
    <submittedName>
        <fullName evidence="3">TRAP transporter</fullName>
    </submittedName>
</protein>
<feature type="transmembrane region" description="Helical" evidence="1">
    <location>
        <begin position="149"/>
        <end position="167"/>
    </location>
</feature>
<feature type="transmembrane region" description="Helical" evidence="1">
    <location>
        <begin position="119"/>
        <end position="137"/>
    </location>
</feature>
<feature type="transmembrane region" description="Helical" evidence="1">
    <location>
        <begin position="416"/>
        <end position="432"/>
    </location>
</feature>
<evidence type="ECO:0000256" key="1">
    <source>
        <dbReference type="SAM" id="Phobius"/>
    </source>
</evidence>
<keyword evidence="1" id="KW-0472">Membrane</keyword>
<feature type="transmembrane region" description="Helical" evidence="1">
    <location>
        <begin position="311"/>
        <end position="337"/>
    </location>
</feature>
<dbReference type="PANTHER" id="PTHR43849:SF2">
    <property type="entry name" value="BLL3936 PROTEIN"/>
    <property type="match status" value="1"/>
</dbReference>
<dbReference type="InterPro" id="IPR010656">
    <property type="entry name" value="DctM"/>
</dbReference>
<keyword evidence="1" id="KW-0812">Transmembrane</keyword>
<feature type="transmembrane region" description="Helical" evidence="1">
    <location>
        <begin position="642"/>
        <end position="662"/>
    </location>
</feature>
<feature type="transmembrane region" description="Helical" evidence="1">
    <location>
        <begin position="90"/>
        <end position="107"/>
    </location>
</feature>
<keyword evidence="4" id="KW-1185">Reference proteome</keyword>
<feature type="domain" description="TRAP C4-dicarboxylate transport system permease DctM subunit" evidence="2">
    <location>
        <begin position="162"/>
        <end position="602"/>
    </location>
</feature>
<feature type="transmembrane region" description="Helical" evidence="1">
    <location>
        <begin position="540"/>
        <end position="564"/>
    </location>
</feature>
<feature type="transmembrane region" description="Helical" evidence="1">
    <location>
        <begin position="492"/>
        <end position="520"/>
    </location>
</feature>
<proteinExistence type="predicted"/>
<keyword evidence="1" id="KW-1133">Transmembrane helix</keyword>
<accession>A0A4V1J2E7</accession>
<dbReference type="InterPro" id="IPR011853">
    <property type="entry name" value="TRAP_DctM-Dct_fused"/>
</dbReference>
<feature type="transmembrane region" description="Helical" evidence="1">
    <location>
        <begin position="234"/>
        <end position="259"/>
    </location>
</feature>
<dbReference type="NCBIfam" id="TIGR02123">
    <property type="entry name" value="TRAP_fused"/>
    <property type="match status" value="1"/>
</dbReference>
<dbReference type="Pfam" id="PF06808">
    <property type="entry name" value="DctM"/>
    <property type="match status" value="1"/>
</dbReference>
<feature type="transmembrane region" description="Helical" evidence="1">
    <location>
        <begin position="710"/>
        <end position="728"/>
    </location>
</feature>
<gene>
    <name evidence="3" type="ORF">SYNPS1DRAFT_20382</name>
</gene>
<dbReference type="OrthoDB" id="10607110at2759"/>
<reference evidence="4" key="1">
    <citation type="journal article" date="2018" name="Nat. Microbiol.">
        <title>Leveraging single-cell genomics to expand the fungal tree of life.</title>
        <authorList>
            <person name="Ahrendt S.R."/>
            <person name="Quandt C.A."/>
            <person name="Ciobanu D."/>
            <person name="Clum A."/>
            <person name="Salamov A."/>
            <person name="Andreopoulos B."/>
            <person name="Cheng J.F."/>
            <person name="Woyke T."/>
            <person name="Pelin A."/>
            <person name="Henrissat B."/>
            <person name="Reynolds N.K."/>
            <person name="Benny G.L."/>
            <person name="Smith M.E."/>
            <person name="James T.Y."/>
            <person name="Grigoriev I.V."/>
        </authorList>
    </citation>
    <scope>NUCLEOTIDE SEQUENCE [LARGE SCALE GENOMIC DNA]</scope>
    <source>
        <strain evidence="4">Benny S71-1</strain>
    </source>
</reference>
<evidence type="ECO:0000313" key="3">
    <source>
        <dbReference type="EMBL" id="RKP28299.1"/>
    </source>
</evidence>
<sequence>MSASSDNTQNTAVATVAAATINSAQKKVVFDDPHAGVGGLQEAEVTRVRTLRGGWRWALVAATAATILLCINQQFTLRFFIGYTQLNTEYFYLLIALMLPFTFLIFPGSEKAPLDRIPWYDIVLFIATFASAIWLMMNIRKAAALGWEFAGAPTPVIAGGLVMWAVLMEALRRTGGWSLLLCVLPFTVYPLFAESSWLGPFRGTQSTLDQATAYHVLSGESLLGIPIQAFADTVIGFLVFGTALMMTGAGKFFINIAFALCGTFRGGAAKVCIFASGLLGMMSGSIISNVLTAGTMTIPVMKKSGFRASYAAAIEACASTGAVLAPPVMGATAFVIAQFLNVSYADVAVAAIIPAALYYLGLFMQVDSYAARHNLAGIPRSELPRVWDTVKEGWYYIFVIALLVVMLLYFKRESHAPFYATVLLLILNQLFSKDTRWTVATISKFLEVNGRTFVELVGILAGCGLLIGAFSMTGVISSLANDLLTIAGDNAFLLLVMCAFTSLVLGLGLTTTACYIFLAILVAPALEKVGLNKMAVHMFIFYWGMLSSITPPVAIASFAAAGIAGSPAMKTGWESMWVGSIIYFIPFFFVLNPALVLQGDAPYLAALGLMTLAGIGTLFICGGIQGYQAFIGDLRRAGALEWPLRALLVIGGFVLATPGGGIMPVSQWQIMAIALAILVPTLVVAFFLVQRNPVAPSQFLVNRTLGIMMLKALLATTLLVSATVGAFAQAPAPQRGGTPEEQKACAPDVSRHCRQVMNDGDFVILGCLQANRAKISKKCDAVLKSHGQ</sequence>